<dbReference type="SUPFAM" id="SSF90123">
    <property type="entry name" value="ABC transporter transmembrane region"/>
    <property type="match status" value="1"/>
</dbReference>
<dbReference type="Gene3D" id="1.20.1560.10">
    <property type="entry name" value="ABC transporter type 1, transmembrane domain"/>
    <property type="match status" value="1"/>
</dbReference>
<evidence type="ECO:0000259" key="10">
    <source>
        <dbReference type="PROSITE" id="PS50929"/>
    </source>
</evidence>
<comment type="subcellular location">
    <subcellularLocation>
        <location evidence="1">Cell membrane</location>
        <topology evidence="1">Multi-pass membrane protein</topology>
    </subcellularLocation>
</comment>
<keyword evidence="3" id="KW-0547">Nucleotide-binding</keyword>
<feature type="domain" description="ABC transporter" evidence="9">
    <location>
        <begin position="400"/>
        <end position="634"/>
    </location>
</feature>
<evidence type="ECO:0000256" key="4">
    <source>
        <dbReference type="ARBA" id="ARBA00022840"/>
    </source>
</evidence>
<sequence length="644" mass="69416">MSQGSQGAAPRGPRVAAGPGRFMGAQPAEKSADFKGSGKRLLGRLRPERASLIGVLVLAVISVALSVVGPKVLGHATDLILGGVFGKLPPAAIAHLNHDQQKMLSSIHYVAGHGIDFDAVGRVLGWVALIYAAAGLAGIVQARLANRALNRVAKQLRSDVEDKLSRLPLSYYDKQPRGEVLSRATNDIDNIAQTLQQTMSQIITSLLTVVGVLAMMFWISWLLALIALISIPASAMVAAKVGKRAQPQFVAQWKSTGKLNAHIEEMYTGHSLVKVFGRQEEALRTFEEENERLYQSAFRAQFISGLIQPTMMFIGNLNYVLVAVVGGLRVASGALSIGDVQAFIQYSRQFSQPLSQVASMANLVQSGVASAERVFELLDAPEQEPDPVPGLRPAEVRGRVEFDHVAFRYDPEKPLIEDLSLTAEPGHTVAIVGPTGAGKTTLVNLLMRFYEVTGGQIRLDGVDIARMSREELRANIGMVLQDTWLFGGTIAENIAYGRKGATREEVVAAAKAAHVDRFVRTLPDGYDTVIDDEGTGVSAGEKQLITIARAFLAEPTILVLDEATSSVDTRTEVLIQRAMAKLRAGRTAFVIAHRLSTIRDADTILVMEDGAIVEQGTHAELLDADGAYARLYQAQFAQAVAEVD</sequence>
<dbReference type="InterPro" id="IPR011527">
    <property type="entry name" value="ABC1_TM_dom"/>
</dbReference>
<keyword evidence="12" id="KW-1185">Reference proteome</keyword>
<evidence type="ECO:0000259" key="9">
    <source>
        <dbReference type="PROSITE" id="PS50893"/>
    </source>
</evidence>
<organism evidence="11 12">
    <name type="scientific">Streptacidiphilus monticola</name>
    <dbReference type="NCBI Taxonomy" id="2161674"/>
    <lineage>
        <taxon>Bacteria</taxon>
        <taxon>Bacillati</taxon>
        <taxon>Actinomycetota</taxon>
        <taxon>Actinomycetes</taxon>
        <taxon>Kitasatosporales</taxon>
        <taxon>Streptomycetaceae</taxon>
        <taxon>Streptacidiphilus</taxon>
    </lineage>
</organism>
<keyword evidence="4 11" id="KW-0067">ATP-binding</keyword>
<dbReference type="PANTHER" id="PTHR43394">
    <property type="entry name" value="ATP-DEPENDENT PERMEASE MDL1, MITOCHONDRIAL"/>
    <property type="match status" value="1"/>
</dbReference>
<dbReference type="SUPFAM" id="SSF52540">
    <property type="entry name" value="P-loop containing nucleoside triphosphate hydrolases"/>
    <property type="match status" value="1"/>
</dbReference>
<dbReference type="InterPro" id="IPR003439">
    <property type="entry name" value="ABC_transporter-like_ATP-bd"/>
</dbReference>
<dbReference type="InterPro" id="IPR003593">
    <property type="entry name" value="AAA+_ATPase"/>
</dbReference>
<protein>
    <submittedName>
        <fullName evidence="11">ABC transporter ATP-binding protein</fullName>
    </submittedName>
</protein>
<dbReference type="PANTHER" id="PTHR43394:SF1">
    <property type="entry name" value="ATP-BINDING CASSETTE SUB-FAMILY B MEMBER 10, MITOCHONDRIAL"/>
    <property type="match status" value="1"/>
</dbReference>
<accession>A0ABW1G2U7</accession>
<dbReference type="EMBL" id="JBHSQJ010000044">
    <property type="protein sequence ID" value="MFC5907822.1"/>
    <property type="molecule type" value="Genomic_DNA"/>
</dbReference>
<dbReference type="Pfam" id="PF00664">
    <property type="entry name" value="ABC_membrane"/>
    <property type="match status" value="1"/>
</dbReference>
<dbReference type="PROSITE" id="PS50929">
    <property type="entry name" value="ABC_TM1F"/>
    <property type="match status" value="1"/>
</dbReference>
<dbReference type="CDD" id="cd03254">
    <property type="entry name" value="ABCC_Glucan_exporter_like"/>
    <property type="match status" value="1"/>
</dbReference>
<keyword evidence="2 8" id="KW-0812">Transmembrane</keyword>
<feature type="region of interest" description="Disordered" evidence="7">
    <location>
        <begin position="1"/>
        <end position="34"/>
    </location>
</feature>
<dbReference type="Pfam" id="PF00005">
    <property type="entry name" value="ABC_tran"/>
    <property type="match status" value="1"/>
</dbReference>
<feature type="domain" description="ABC transmembrane type-1" evidence="10">
    <location>
        <begin position="53"/>
        <end position="366"/>
    </location>
</feature>
<dbReference type="InterPro" id="IPR039421">
    <property type="entry name" value="Type_1_exporter"/>
</dbReference>
<evidence type="ECO:0000256" key="5">
    <source>
        <dbReference type="ARBA" id="ARBA00022989"/>
    </source>
</evidence>
<dbReference type="Proteomes" id="UP001596174">
    <property type="component" value="Unassembled WGS sequence"/>
</dbReference>
<keyword evidence="5 8" id="KW-1133">Transmembrane helix</keyword>
<evidence type="ECO:0000313" key="11">
    <source>
        <dbReference type="EMBL" id="MFC5907822.1"/>
    </source>
</evidence>
<evidence type="ECO:0000256" key="7">
    <source>
        <dbReference type="SAM" id="MobiDB-lite"/>
    </source>
</evidence>
<name>A0ABW1G2U7_9ACTN</name>
<feature type="transmembrane region" description="Helical" evidence="8">
    <location>
        <begin position="123"/>
        <end position="145"/>
    </location>
</feature>
<dbReference type="PROSITE" id="PS00211">
    <property type="entry name" value="ABC_TRANSPORTER_1"/>
    <property type="match status" value="1"/>
</dbReference>
<dbReference type="InterPro" id="IPR017871">
    <property type="entry name" value="ABC_transporter-like_CS"/>
</dbReference>
<evidence type="ECO:0000256" key="2">
    <source>
        <dbReference type="ARBA" id="ARBA00022692"/>
    </source>
</evidence>
<dbReference type="InterPro" id="IPR027417">
    <property type="entry name" value="P-loop_NTPase"/>
</dbReference>
<comment type="caution">
    <text evidence="11">The sequence shown here is derived from an EMBL/GenBank/DDBJ whole genome shotgun (WGS) entry which is preliminary data.</text>
</comment>
<dbReference type="RefSeq" id="WP_380582634.1">
    <property type="nucleotide sequence ID" value="NZ_JBHSQJ010000044.1"/>
</dbReference>
<reference evidence="12" key="1">
    <citation type="journal article" date="2019" name="Int. J. Syst. Evol. Microbiol.">
        <title>The Global Catalogue of Microorganisms (GCM) 10K type strain sequencing project: providing services to taxonomists for standard genome sequencing and annotation.</title>
        <authorList>
            <consortium name="The Broad Institute Genomics Platform"/>
            <consortium name="The Broad Institute Genome Sequencing Center for Infectious Disease"/>
            <person name="Wu L."/>
            <person name="Ma J."/>
        </authorList>
    </citation>
    <scope>NUCLEOTIDE SEQUENCE [LARGE SCALE GENOMIC DNA]</scope>
    <source>
        <strain evidence="12">JCM 4816</strain>
    </source>
</reference>
<evidence type="ECO:0000313" key="12">
    <source>
        <dbReference type="Proteomes" id="UP001596174"/>
    </source>
</evidence>
<dbReference type="Gene3D" id="3.40.50.300">
    <property type="entry name" value="P-loop containing nucleotide triphosphate hydrolases"/>
    <property type="match status" value="1"/>
</dbReference>
<feature type="transmembrane region" description="Helical" evidence="8">
    <location>
        <begin position="206"/>
        <end position="231"/>
    </location>
</feature>
<dbReference type="PROSITE" id="PS50893">
    <property type="entry name" value="ABC_TRANSPORTER_2"/>
    <property type="match status" value="1"/>
</dbReference>
<feature type="compositionally biased region" description="Low complexity" evidence="7">
    <location>
        <begin position="7"/>
        <end position="20"/>
    </location>
</feature>
<evidence type="ECO:0000256" key="3">
    <source>
        <dbReference type="ARBA" id="ARBA00022741"/>
    </source>
</evidence>
<dbReference type="GO" id="GO:0005524">
    <property type="term" value="F:ATP binding"/>
    <property type="evidence" value="ECO:0007669"/>
    <property type="project" value="UniProtKB-KW"/>
</dbReference>
<dbReference type="InterPro" id="IPR036640">
    <property type="entry name" value="ABC1_TM_sf"/>
</dbReference>
<dbReference type="CDD" id="cd18547">
    <property type="entry name" value="ABC_6TM_Tm288_like"/>
    <property type="match status" value="1"/>
</dbReference>
<proteinExistence type="predicted"/>
<gene>
    <name evidence="11" type="ORF">ACFP3V_11405</name>
</gene>
<evidence type="ECO:0000256" key="6">
    <source>
        <dbReference type="ARBA" id="ARBA00023136"/>
    </source>
</evidence>
<keyword evidence="6 8" id="KW-0472">Membrane</keyword>
<evidence type="ECO:0000256" key="8">
    <source>
        <dbReference type="SAM" id="Phobius"/>
    </source>
</evidence>
<dbReference type="SMART" id="SM00382">
    <property type="entry name" value="AAA"/>
    <property type="match status" value="1"/>
</dbReference>
<feature type="transmembrane region" description="Helical" evidence="8">
    <location>
        <begin position="50"/>
        <end position="69"/>
    </location>
</feature>
<evidence type="ECO:0000256" key="1">
    <source>
        <dbReference type="ARBA" id="ARBA00004651"/>
    </source>
</evidence>